<dbReference type="EMBL" id="JAIWYP010000007">
    <property type="protein sequence ID" value="KAH3795351.1"/>
    <property type="molecule type" value="Genomic_DNA"/>
</dbReference>
<protein>
    <submittedName>
        <fullName evidence="1">Uncharacterized protein</fullName>
    </submittedName>
</protein>
<gene>
    <name evidence="1" type="ORF">DPMN_148901</name>
</gene>
<accession>A0A9D4J0N4</accession>
<evidence type="ECO:0000313" key="1">
    <source>
        <dbReference type="EMBL" id="KAH3795351.1"/>
    </source>
</evidence>
<organism evidence="1 2">
    <name type="scientific">Dreissena polymorpha</name>
    <name type="common">Zebra mussel</name>
    <name type="synonym">Mytilus polymorpha</name>
    <dbReference type="NCBI Taxonomy" id="45954"/>
    <lineage>
        <taxon>Eukaryota</taxon>
        <taxon>Metazoa</taxon>
        <taxon>Spiralia</taxon>
        <taxon>Lophotrochozoa</taxon>
        <taxon>Mollusca</taxon>
        <taxon>Bivalvia</taxon>
        <taxon>Autobranchia</taxon>
        <taxon>Heteroconchia</taxon>
        <taxon>Euheterodonta</taxon>
        <taxon>Imparidentia</taxon>
        <taxon>Neoheterodontei</taxon>
        <taxon>Myida</taxon>
        <taxon>Dreissenoidea</taxon>
        <taxon>Dreissenidae</taxon>
        <taxon>Dreissena</taxon>
    </lineage>
</organism>
<reference evidence="1" key="2">
    <citation type="submission" date="2020-11" db="EMBL/GenBank/DDBJ databases">
        <authorList>
            <person name="McCartney M.A."/>
            <person name="Auch B."/>
            <person name="Kono T."/>
            <person name="Mallez S."/>
            <person name="Becker A."/>
            <person name="Gohl D.M."/>
            <person name="Silverstein K.A.T."/>
            <person name="Koren S."/>
            <person name="Bechman K.B."/>
            <person name="Herman A."/>
            <person name="Abrahante J.E."/>
            <person name="Garbe J."/>
        </authorList>
    </citation>
    <scope>NUCLEOTIDE SEQUENCE</scope>
    <source>
        <strain evidence="1">Duluth1</strain>
        <tissue evidence="1">Whole animal</tissue>
    </source>
</reference>
<name>A0A9D4J0N4_DREPO</name>
<dbReference type="Proteomes" id="UP000828390">
    <property type="component" value="Unassembled WGS sequence"/>
</dbReference>
<keyword evidence="2" id="KW-1185">Reference proteome</keyword>
<reference evidence="1" key="1">
    <citation type="journal article" date="2019" name="bioRxiv">
        <title>The Genome of the Zebra Mussel, Dreissena polymorpha: A Resource for Invasive Species Research.</title>
        <authorList>
            <person name="McCartney M.A."/>
            <person name="Auch B."/>
            <person name="Kono T."/>
            <person name="Mallez S."/>
            <person name="Zhang Y."/>
            <person name="Obille A."/>
            <person name="Becker A."/>
            <person name="Abrahante J.E."/>
            <person name="Garbe J."/>
            <person name="Badalamenti J.P."/>
            <person name="Herman A."/>
            <person name="Mangelson H."/>
            <person name="Liachko I."/>
            <person name="Sullivan S."/>
            <person name="Sone E.D."/>
            <person name="Koren S."/>
            <person name="Silverstein K.A.T."/>
            <person name="Beckman K.B."/>
            <person name="Gohl D.M."/>
        </authorList>
    </citation>
    <scope>NUCLEOTIDE SEQUENCE</scope>
    <source>
        <strain evidence="1">Duluth1</strain>
        <tissue evidence="1">Whole animal</tissue>
    </source>
</reference>
<comment type="caution">
    <text evidence="1">The sequence shown here is derived from an EMBL/GenBank/DDBJ whole genome shotgun (WGS) entry which is preliminary data.</text>
</comment>
<evidence type="ECO:0000313" key="2">
    <source>
        <dbReference type="Proteomes" id="UP000828390"/>
    </source>
</evidence>
<dbReference type="AlphaFoldDB" id="A0A9D4J0N4"/>
<proteinExistence type="predicted"/>
<sequence length="87" mass="10050">MPRNGRVVLVVLVDTSYDLPSEVKKQFFKHKSTLLHNVRPRLGLRFHERVRGLEIGQRFPVATLFPEFIHRGGDNAFDLVFFVGKCV</sequence>